<evidence type="ECO:0000256" key="7">
    <source>
        <dbReference type="RuleBase" id="RU363032"/>
    </source>
</evidence>
<dbReference type="GO" id="GO:0005886">
    <property type="term" value="C:plasma membrane"/>
    <property type="evidence" value="ECO:0007669"/>
    <property type="project" value="UniProtKB-SubCell"/>
</dbReference>
<proteinExistence type="inferred from homology"/>
<gene>
    <name evidence="10" type="ORF">EP51_25815</name>
</gene>
<feature type="compositionally biased region" description="Basic and acidic residues" evidence="8">
    <location>
        <begin position="1"/>
        <end position="10"/>
    </location>
</feature>
<dbReference type="InterPro" id="IPR035906">
    <property type="entry name" value="MetI-like_sf"/>
</dbReference>
<accession>A0A076EX18</accession>
<keyword evidence="4 7" id="KW-0812">Transmembrane</keyword>
<feature type="transmembrane region" description="Helical" evidence="7">
    <location>
        <begin position="54"/>
        <end position="77"/>
    </location>
</feature>
<dbReference type="AlphaFoldDB" id="A0A076EX18"/>
<dbReference type="PANTHER" id="PTHR43386">
    <property type="entry name" value="OLIGOPEPTIDE TRANSPORT SYSTEM PERMEASE PROTEIN APPC"/>
    <property type="match status" value="1"/>
</dbReference>
<dbReference type="CDD" id="cd06261">
    <property type="entry name" value="TM_PBP2"/>
    <property type="match status" value="1"/>
</dbReference>
<evidence type="ECO:0000313" key="11">
    <source>
        <dbReference type="Proteomes" id="UP000028488"/>
    </source>
</evidence>
<evidence type="ECO:0000256" key="6">
    <source>
        <dbReference type="ARBA" id="ARBA00023136"/>
    </source>
</evidence>
<dbReference type="RefSeq" id="WP_128640757.1">
    <property type="nucleotide sequence ID" value="NZ_CP008947.1"/>
</dbReference>
<feature type="region of interest" description="Disordered" evidence="8">
    <location>
        <begin position="1"/>
        <end position="41"/>
    </location>
</feature>
<evidence type="ECO:0000313" key="10">
    <source>
        <dbReference type="EMBL" id="AII07869.1"/>
    </source>
</evidence>
<feature type="transmembrane region" description="Helical" evidence="7">
    <location>
        <begin position="151"/>
        <end position="171"/>
    </location>
</feature>
<evidence type="ECO:0000256" key="1">
    <source>
        <dbReference type="ARBA" id="ARBA00004651"/>
    </source>
</evidence>
<feature type="transmembrane region" description="Helical" evidence="7">
    <location>
        <begin position="117"/>
        <end position="139"/>
    </location>
</feature>
<dbReference type="InterPro" id="IPR000515">
    <property type="entry name" value="MetI-like"/>
</dbReference>
<comment type="similarity">
    <text evidence="7">Belongs to the binding-protein-dependent transport system permease family.</text>
</comment>
<dbReference type="Proteomes" id="UP000028488">
    <property type="component" value="Chromosome"/>
</dbReference>
<protein>
    <submittedName>
        <fullName evidence="10">Peptide ABC transporter permease</fullName>
    </submittedName>
</protein>
<dbReference type="GO" id="GO:0055085">
    <property type="term" value="P:transmembrane transport"/>
    <property type="evidence" value="ECO:0007669"/>
    <property type="project" value="InterPro"/>
</dbReference>
<dbReference type="PROSITE" id="PS50928">
    <property type="entry name" value="ABC_TM1"/>
    <property type="match status" value="1"/>
</dbReference>
<sequence>MSELVDRDLTAPEASLPGGPADLRPGLVPETPADRDPRRSTEPLWRSLTHGRGLAGAVLVGIVVLLGALAPVLAPFAPDEQLDASFLLGPSSTHWLGTDDVNRDVLSRVLFGIRADLVIVFVAVPAGAILGSLIGLVAAIRGYTDVVAQRVFDVILAFPALVLAIALTAVLGPGVRAIVLVIVLAEIPVFGRLIRTSVLQVRELPYVEAAVVSGASTGWVLRKHVLPNSIEPLGVQLALSMSVAVFIEGAMSFLGIGVVPPTPSLGSILSDGNRYLETNPLFAVGPLVVVSLLTLGFLLISQAFAHARRL</sequence>
<evidence type="ECO:0000259" key="9">
    <source>
        <dbReference type="PROSITE" id="PS50928"/>
    </source>
</evidence>
<dbReference type="PANTHER" id="PTHR43386:SF1">
    <property type="entry name" value="D,D-DIPEPTIDE TRANSPORT SYSTEM PERMEASE PROTEIN DDPC-RELATED"/>
    <property type="match status" value="1"/>
</dbReference>
<feature type="transmembrane region" description="Helical" evidence="7">
    <location>
        <begin position="177"/>
        <end position="194"/>
    </location>
</feature>
<feature type="domain" description="ABC transmembrane type-1" evidence="9">
    <location>
        <begin position="113"/>
        <end position="299"/>
    </location>
</feature>
<keyword evidence="5 7" id="KW-1133">Transmembrane helix</keyword>
<dbReference type="Gene3D" id="1.10.3720.10">
    <property type="entry name" value="MetI-like"/>
    <property type="match status" value="1"/>
</dbReference>
<evidence type="ECO:0000256" key="8">
    <source>
        <dbReference type="SAM" id="MobiDB-lite"/>
    </source>
</evidence>
<name>A0A076EX18_RHOOP</name>
<evidence type="ECO:0000256" key="4">
    <source>
        <dbReference type="ARBA" id="ARBA00022692"/>
    </source>
</evidence>
<dbReference type="EMBL" id="CP008947">
    <property type="protein sequence ID" value="AII07869.1"/>
    <property type="molecule type" value="Genomic_DNA"/>
</dbReference>
<feature type="transmembrane region" description="Helical" evidence="7">
    <location>
        <begin position="280"/>
        <end position="300"/>
    </location>
</feature>
<feature type="transmembrane region" description="Helical" evidence="7">
    <location>
        <begin position="237"/>
        <end position="260"/>
    </location>
</feature>
<evidence type="ECO:0000256" key="3">
    <source>
        <dbReference type="ARBA" id="ARBA00022475"/>
    </source>
</evidence>
<dbReference type="Pfam" id="PF00528">
    <property type="entry name" value="BPD_transp_1"/>
    <property type="match status" value="1"/>
</dbReference>
<keyword evidence="6 7" id="KW-0472">Membrane</keyword>
<keyword evidence="3" id="KW-1003">Cell membrane</keyword>
<feature type="compositionally biased region" description="Basic and acidic residues" evidence="8">
    <location>
        <begin position="32"/>
        <end position="41"/>
    </location>
</feature>
<evidence type="ECO:0000256" key="2">
    <source>
        <dbReference type="ARBA" id="ARBA00022448"/>
    </source>
</evidence>
<reference evidence="10 11" key="1">
    <citation type="submission" date="2014-07" db="EMBL/GenBank/DDBJ databases">
        <title>Genome Sequence of Rhodococcus opacus Strain R7, a Biodegrader of Mono- and Polycyclic Aromatic Hydrocarbons.</title>
        <authorList>
            <person name="Di Gennaro P."/>
            <person name="Zampolli J."/>
            <person name="Presti I."/>
            <person name="Cappelletti M."/>
            <person name="D'Ursi P."/>
            <person name="Orro A."/>
            <person name="Mezzelani A."/>
            <person name="Milanesi L."/>
        </authorList>
    </citation>
    <scope>NUCLEOTIDE SEQUENCE [LARGE SCALE GENOMIC DNA]</scope>
    <source>
        <strain evidence="10 11">R7</strain>
    </source>
</reference>
<comment type="subcellular location">
    <subcellularLocation>
        <location evidence="1 7">Cell membrane</location>
        <topology evidence="1 7">Multi-pass membrane protein</topology>
    </subcellularLocation>
</comment>
<keyword evidence="2 7" id="KW-0813">Transport</keyword>
<organism evidence="10 11">
    <name type="scientific">Rhodococcus opacus</name>
    <name type="common">Nocardia opaca</name>
    <dbReference type="NCBI Taxonomy" id="37919"/>
    <lineage>
        <taxon>Bacteria</taxon>
        <taxon>Bacillati</taxon>
        <taxon>Actinomycetota</taxon>
        <taxon>Actinomycetes</taxon>
        <taxon>Mycobacteriales</taxon>
        <taxon>Nocardiaceae</taxon>
        <taxon>Rhodococcus</taxon>
    </lineage>
</organism>
<evidence type="ECO:0000256" key="5">
    <source>
        <dbReference type="ARBA" id="ARBA00022989"/>
    </source>
</evidence>
<dbReference type="eggNOG" id="COG1173">
    <property type="taxonomic scope" value="Bacteria"/>
</dbReference>
<dbReference type="SUPFAM" id="SSF161098">
    <property type="entry name" value="MetI-like"/>
    <property type="match status" value="1"/>
</dbReference>
<dbReference type="InterPro" id="IPR050366">
    <property type="entry name" value="BP-dependent_transpt_permease"/>
</dbReference>